<dbReference type="RefSeq" id="WP_192144367.1">
    <property type="nucleotide sequence ID" value="NZ_JACYXZ010000005.1"/>
</dbReference>
<dbReference type="SUPFAM" id="SSF49478">
    <property type="entry name" value="Cna protein B-type domain"/>
    <property type="match status" value="1"/>
</dbReference>
<evidence type="ECO:0000313" key="2">
    <source>
        <dbReference type="Proteomes" id="UP000616839"/>
    </source>
</evidence>
<reference evidence="1" key="1">
    <citation type="submission" date="2020-09" db="EMBL/GenBank/DDBJ databases">
        <title>Nocardioides sp. strain MJB4 16S ribosomal RNA gene Genome sequencing and assembly.</title>
        <authorList>
            <person name="Kim I."/>
        </authorList>
    </citation>
    <scope>NUCLEOTIDE SEQUENCE</scope>
    <source>
        <strain evidence="1">MJB4</strain>
    </source>
</reference>
<dbReference type="Proteomes" id="UP000616839">
    <property type="component" value="Unassembled WGS sequence"/>
</dbReference>
<keyword evidence="1" id="KW-0378">Hydrolase</keyword>
<protein>
    <submittedName>
        <fullName evidence="1">Carboxypeptidase regulatory-like domain-containing protein</fullName>
    </submittedName>
</protein>
<organism evidence="1 2">
    <name type="scientific">Nocardioides donggukensis</name>
    <dbReference type="NCBI Taxonomy" id="2774019"/>
    <lineage>
        <taxon>Bacteria</taxon>
        <taxon>Bacillati</taxon>
        <taxon>Actinomycetota</taxon>
        <taxon>Actinomycetes</taxon>
        <taxon>Propionibacteriales</taxon>
        <taxon>Nocardioidaceae</taxon>
        <taxon>Nocardioides</taxon>
    </lineage>
</organism>
<dbReference type="GO" id="GO:0004180">
    <property type="term" value="F:carboxypeptidase activity"/>
    <property type="evidence" value="ECO:0007669"/>
    <property type="project" value="UniProtKB-KW"/>
</dbReference>
<gene>
    <name evidence="1" type="ORF">IE331_15465</name>
</gene>
<comment type="caution">
    <text evidence="1">The sequence shown here is derived from an EMBL/GenBank/DDBJ whole genome shotgun (WGS) entry which is preliminary data.</text>
</comment>
<name>A0A927K6Z6_9ACTN</name>
<keyword evidence="2" id="KW-1185">Reference proteome</keyword>
<keyword evidence="1" id="KW-0121">Carboxypeptidase</keyword>
<proteinExistence type="predicted"/>
<accession>A0A927K6Z6</accession>
<keyword evidence="1" id="KW-0645">Protease</keyword>
<evidence type="ECO:0000313" key="1">
    <source>
        <dbReference type="EMBL" id="MBD8871023.1"/>
    </source>
</evidence>
<sequence length="161" mass="17160">MSHTDLSREGLLALVRRAWTEHDPVPDGLAERMQAVAQGEAALVEVDLDYELLMLVDRSTELAGARGTAAYTLRFAGADLDLLLRAVTGGDGAARLDGWVAPATACSVGVSAVPDTGRTWEVTSDELGRFEVTGLPPGMYRVFLTPDDTGVRPFGTPAFEI</sequence>
<dbReference type="EMBL" id="JACYXZ010000005">
    <property type="protein sequence ID" value="MBD8871023.1"/>
    <property type="molecule type" value="Genomic_DNA"/>
</dbReference>
<dbReference type="AlphaFoldDB" id="A0A927K6Z6"/>